<dbReference type="PANTHER" id="PTHR31802:SF39">
    <property type="entry name" value="CHROMOSOME UNDETERMINED SCAFFOLD_55, WHOLE GENOME SHOTGUN SEQUENCE"/>
    <property type="match status" value="1"/>
</dbReference>
<accession>A0A024V466</accession>
<feature type="transmembrane region" description="Helical" evidence="2">
    <location>
        <begin position="251"/>
        <end position="271"/>
    </location>
</feature>
<dbReference type="Proteomes" id="UP000030690">
    <property type="component" value="Unassembled WGS sequence"/>
</dbReference>
<feature type="transmembrane region" description="Helical" evidence="2">
    <location>
        <begin position="553"/>
        <end position="573"/>
    </location>
</feature>
<protein>
    <recommendedName>
        <fullName evidence="6">Rhoptry neck protein 3</fullName>
    </recommendedName>
</protein>
<feature type="region of interest" description="Disordered" evidence="1">
    <location>
        <begin position="1690"/>
        <end position="1727"/>
    </location>
</feature>
<sequence>MNKYWLYIAYVYLLLNILSKCNKIENNNNKVKNLTVYNNDIGQYFKKKDIQCKHHIEINQDSNHNEYSFLSLKASSIFNQYYVAKLINTLLYRGFHLNVYFHKNVAMYESFSRTNFFFYLTILNKKNVKKIVKIISKAERSSNKRKFNVFKKYLISEFDYPNFEIDDTVKNEMNQAILVYKKAKSDSYWSVMDALKKDGLLLARTFLSVSFVQSLRGIIGLINHKLIDLCFTNAYVFNHVASFDKLIMNNIFGVIMSYVFKSLLLFFYPLIIPFRGAFAFAISAFCITQLGKIVFAIYKNLRQLYRISYRKIYSIVLKVKLRNEPELKKYAMKLLYGDALIMITKIWKLSYVNVSEHLNGKNVYPILNNLFEKNLGTGFFDFSNSLFKYVMNYLEEINLLNAKSVDVEKELILNRHNFKLLLKILKITKKSLLYEESYMKISVANLLTKFYTLILVNIEHISKLNPKEHFYNDLDNEFKHIYQDQMFELFIQKISSDIVRKPFIKRNIGRIDKGSIELTLALIKVKLLHYKPTLNNPYSSLYFDENLKKQLNYAFKLIIIGSTSIIASLANYGERYGVLKQCPLDIVKNLNQQCEYVSFEIKKLIFPINIFVNLLIPLFLPYDDVLVDKNIIDEVKKFFNVIIDTDDSYLQKYMKTTINTIRKSKDLDINNVNYEEEMEKIVVQEAHKVIEEINKERRASFKFQDFVVKEDSVVLYNKSGIQYSFKFDHLNRKEDFMRIIGSYQFKNPIGYQTSQLVFEPQNNHIGSLMVGSNKNTFDGKLSVCHMCYKEDDDSLVVDAIFSILWSSGIDRFSAFIFASFIGAVKQTYHQGTSWKRALSNMAPTEFYEMHKIFMDKSVYGKEKSQNYFLKNIRKYRFQFSRGSFSRMFRTFLENSLNKINFFNSEEAIIILVMSTLYALYKNIEKFDIPLKETYKLYQQKLIESYYHVDKYSHHYETYTLNIRRKKYNALVKSEHEKAQEASQGEGKDEAENAELKKRVEKRIKFNDIQLTMDDEVVRNTKYLQLELQAKPQEREKIIQYLTYKYKEIPNHEMLPHLPHQCYFLLYYNYEPFLEKNLHGLEGVVSKITRKSVLSRYLKNINLIQPEKTRFASIKLKDLINILCGTHMFLKKEHITFDEIYKYENSNDALKHLLIIVALLRIEKRTNRYSWTTYLTLQKQLDERKRYYDTPFKYLFLKISKVRRFYGSAKKKMLLGFGKKFKGVRFLNILRYTRFFEIMEYAESINEFYPYCYIKFEDVLTFSNVFYKFKYSLLRYTTSKQSVRNVVNNFNLSPQTTGNNENLLLRIYRFIELIIKKKYNVDIQHVRKDDKDFNRHAYNKNEYILNDIKFNPNIEQYLRQLTGFIKLLTDMKFTNFLFLRNLYYFVKFYAVTGDLTYSINNSSIYLCSRNYLEFILNSIIEFENFKKFMVKIKEKFDIEKYPIDPYNFQTECYSIDSVKTYRFFLSDLDKLKSYQDIENLQNVSSFYKDYLYMGLFYENLDVRNLNVYYNFNKKKNEDHKAHGSNVFLDGGLSLSKNMSFSDINDLSESIQNYLYLEKFLADSNIPSIPYQGFSVRRVNDGMHVTYNNRSTTPPLYKDNVLDQFELVGKSLISEYFQKVKCSFIQYPFNLYYWLVLNPGKPNISLSSKTGLIKEDDLIPKTVEEKLKEEEEHDIKIVENILSEDIFDFKDKSDDDQSTTADVLSTDTDDSETDAEKTSNNSNTLHKKETPAMKYNMNIAQDEINRQNDVSKNTTYAENNEYTSENITKPSDQNTENYGTKMPSPSFIQIDKVNQQDQQNDAHIESSKNTQENLNYDDNTNMYEENKNDKKNKKLNNNTKEISFLERRETNPIPFSSNMIKEKNKEAHKEHYGNFNRPYNIYVPKKDIFRNFHLVVKVVHALISLNKFSMVSPDTILKKGIESMKKKHSLKMIKNINPFIHKMILDMNETIQKLKSDSEKAYGGPKADIISLYKIVEFQLFNQYIIYPPLKRLTKKELKYILDVVNQGYYFYLKNVIRKLKRENLQKSKVVKIFNNFQEFSNLLDDDGVDKLYNIFTETFKCKNIKCFDLLFQGFLTEQYNNIVYRYTHDHDAMNSYNDNIFNNKELLNKIFRRAYDNYFITPVKNNQPKKLISLEKPSLEQPVLTLEEFAYGFHEFGNKIEKWRSMLTLFNIRHIYINICHMLLSVKHSIQRSHRVFMHKFGFFGIFRRKREIYIP</sequence>
<evidence type="ECO:0008006" key="6">
    <source>
        <dbReference type="Google" id="ProtNLM"/>
    </source>
</evidence>
<keyword evidence="2" id="KW-1133">Transmembrane helix</keyword>
<evidence type="ECO:0000313" key="5">
    <source>
        <dbReference type="Proteomes" id="UP000030690"/>
    </source>
</evidence>
<keyword evidence="2" id="KW-0472">Membrane</keyword>
<feature type="region of interest" description="Disordered" evidence="1">
    <location>
        <begin position="1756"/>
        <end position="1839"/>
    </location>
</feature>
<organism evidence="4 5">
    <name type="scientific">Plasmodium falciparum Vietnam Oak-Knoll</name>
    <name type="common">FVO</name>
    <dbReference type="NCBI Taxonomy" id="1036723"/>
    <lineage>
        <taxon>Eukaryota</taxon>
        <taxon>Sar</taxon>
        <taxon>Alveolata</taxon>
        <taxon>Apicomplexa</taxon>
        <taxon>Aconoidasida</taxon>
        <taxon>Haemosporida</taxon>
        <taxon>Plasmodiidae</taxon>
        <taxon>Plasmodium</taxon>
        <taxon>Plasmodium (Laverania)</taxon>
    </lineage>
</organism>
<evidence type="ECO:0000256" key="3">
    <source>
        <dbReference type="SAM" id="SignalP"/>
    </source>
</evidence>
<feature type="chain" id="PRO_5001535836" description="Rhoptry neck protein 3" evidence="3">
    <location>
        <begin position="22"/>
        <end position="2215"/>
    </location>
</feature>
<reference evidence="4 5" key="2">
    <citation type="submission" date="2013-02" db="EMBL/GenBank/DDBJ databases">
        <title>The Genome Sequence of Plasmodium falciparum Vietnam Oak-Knoll (FVO).</title>
        <authorList>
            <consortium name="The Broad Institute Genome Sequencing Platform"/>
            <consortium name="The Broad Institute Genome Sequencing Center for Infectious Disease"/>
            <person name="Neafsey D."/>
            <person name="Cheeseman I."/>
            <person name="Volkman S."/>
            <person name="Adams J."/>
            <person name="Walker B."/>
            <person name="Young S.K."/>
            <person name="Zeng Q."/>
            <person name="Gargeya S."/>
            <person name="Fitzgerald M."/>
            <person name="Haas B."/>
            <person name="Abouelleil A."/>
            <person name="Alvarado L."/>
            <person name="Arachchi H.M."/>
            <person name="Berlin A.M."/>
            <person name="Chapman S.B."/>
            <person name="Dewar J."/>
            <person name="Goldberg J."/>
            <person name="Griggs A."/>
            <person name="Gujja S."/>
            <person name="Hansen M."/>
            <person name="Howarth C."/>
            <person name="Imamovic A."/>
            <person name="Larimer J."/>
            <person name="McCowan C."/>
            <person name="Murphy C."/>
            <person name="Neiman D."/>
            <person name="Pearson M."/>
            <person name="Priest M."/>
            <person name="Roberts A."/>
            <person name="Saif S."/>
            <person name="Shea T."/>
            <person name="Sisk P."/>
            <person name="Sykes S."/>
            <person name="Wortman J."/>
            <person name="Nusbaum C."/>
            <person name="Birren B."/>
        </authorList>
    </citation>
    <scope>NUCLEOTIDE SEQUENCE [LARGE SCALE GENOMIC DNA]</scope>
    <source>
        <strain evidence="5">Vietnam Oak-Knoll (FVO)</strain>
    </source>
</reference>
<feature type="signal peptide" evidence="3">
    <location>
        <begin position="1"/>
        <end position="21"/>
    </location>
</feature>
<evidence type="ECO:0000256" key="2">
    <source>
        <dbReference type="SAM" id="Phobius"/>
    </source>
</evidence>
<proteinExistence type="predicted"/>
<name>A0A024V466_PLAFA</name>
<dbReference type="PANTHER" id="PTHR31802">
    <property type="entry name" value="32 KDA HEAT SHOCK PROTEIN-RELATED"/>
    <property type="match status" value="1"/>
</dbReference>
<feature type="compositionally biased region" description="Polar residues" evidence="1">
    <location>
        <begin position="1756"/>
        <end position="1776"/>
    </location>
</feature>
<keyword evidence="2" id="KW-0812">Transmembrane</keyword>
<dbReference type="EMBL" id="KI925132">
    <property type="protein sequence ID" value="ETW17264.1"/>
    <property type="molecule type" value="Genomic_DNA"/>
</dbReference>
<keyword evidence="3" id="KW-0732">Signal</keyword>
<reference evidence="4 5" key="1">
    <citation type="submission" date="2013-02" db="EMBL/GenBank/DDBJ databases">
        <title>The Genome Annotation of Plasmodium falciparum Vietnam Oak-Knoll (FVO).</title>
        <authorList>
            <consortium name="The Broad Institute Genome Sequencing Platform"/>
            <consortium name="The Broad Institute Genome Sequencing Center for Infectious Disease"/>
            <person name="Neafsey D."/>
            <person name="Hoffman S."/>
            <person name="Volkman S."/>
            <person name="Rosenthal P."/>
            <person name="Walker B."/>
            <person name="Young S.K."/>
            <person name="Zeng Q."/>
            <person name="Gargeya S."/>
            <person name="Fitzgerald M."/>
            <person name="Haas B."/>
            <person name="Abouelleil A."/>
            <person name="Allen A.W."/>
            <person name="Alvarado L."/>
            <person name="Arachchi H.M."/>
            <person name="Berlin A.M."/>
            <person name="Chapman S.B."/>
            <person name="Gainer-Dewar J."/>
            <person name="Goldberg J."/>
            <person name="Griggs A."/>
            <person name="Gujja S."/>
            <person name="Hansen M."/>
            <person name="Howarth C."/>
            <person name="Imamovic A."/>
            <person name="Ireland A."/>
            <person name="Larimer J."/>
            <person name="McCowan C."/>
            <person name="Murphy C."/>
            <person name="Pearson M."/>
            <person name="Poon T.W."/>
            <person name="Priest M."/>
            <person name="Roberts A."/>
            <person name="Saif S."/>
            <person name="Shea T."/>
            <person name="Sisk P."/>
            <person name="Sykes S."/>
            <person name="Wortman J."/>
            <person name="Nusbaum C."/>
            <person name="Birren B."/>
        </authorList>
    </citation>
    <scope>NUCLEOTIDE SEQUENCE [LARGE SCALE GENOMIC DNA]</scope>
    <source>
        <strain evidence="5">Vietnam Oak-Knoll (FVO)</strain>
    </source>
</reference>
<gene>
    <name evidence="4" type="ORF">PFFVO_03808</name>
</gene>
<evidence type="ECO:0000313" key="4">
    <source>
        <dbReference type="EMBL" id="ETW17264.1"/>
    </source>
</evidence>
<evidence type="ECO:0000256" key="1">
    <source>
        <dbReference type="SAM" id="MobiDB-lite"/>
    </source>
</evidence>
<feature type="compositionally biased region" description="Polar residues" evidence="1">
    <location>
        <begin position="1805"/>
        <end position="1821"/>
    </location>
</feature>
<feature type="transmembrane region" description="Helical" evidence="2">
    <location>
        <begin position="277"/>
        <end position="298"/>
    </location>
</feature>
<dbReference type="OrthoDB" id="371154at2759"/>